<dbReference type="InterPro" id="IPR008983">
    <property type="entry name" value="Tumour_necrosis_fac-like_dom"/>
</dbReference>
<proteinExistence type="predicted"/>
<feature type="region of interest" description="Disordered" evidence="6">
    <location>
        <begin position="1"/>
        <end position="122"/>
    </location>
</feature>
<name>A0A3B4ASI7_9GOBI</name>
<dbReference type="PANTHER" id="PTHR15427:SF28">
    <property type="entry name" value="COMPLEMENT C1Q TUMOR NECROSIS FACTOR-RELATED PROTEIN 2"/>
    <property type="match status" value="1"/>
</dbReference>
<dbReference type="InterPro" id="IPR008160">
    <property type="entry name" value="Collagen"/>
</dbReference>
<evidence type="ECO:0000256" key="6">
    <source>
        <dbReference type="SAM" id="MobiDB-lite"/>
    </source>
</evidence>
<dbReference type="PRINTS" id="PR00007">
    <property type="entry name" value="COMPLEMNTC1Q"/>
</dbReference>
<feature type="compositionally biased region" description="Gly residues" evidence="6">
    <location>
        <begin position="85"/>
        <end position="94"/>
    </location>
</feature>
<dbReference type="Proteomes" id="UP000261520">
    <property type="component" value="Unplaced"/>
</dbReference>
<dbReference type="SUPFAM" id="SSF49842">
    <property type="entry name" value="TNF-like"/>
    <property type="match status" value="1"/>
</dbReference>
<protein>
    <recommendedName>
        <fullName evidence="7">C1q domain-containing protein</fullName>
    </recommendedName>
</protein>
<keyword evidence="4" id="KW-0732">Signal</keyword>
<dbReference type="InterPro" id="IPR050392">
    <property type="entry name" value="Collagen/C1q_domain"/>
</dbReference>
<organism evidence="8 9">
    <name type="scientific">Periophthalmus magnuspinnatus</name>
    <dbReference type="NCBI Taxonomy" id="409849"/>
    <lineage>
        <taxon>Eukaryota</taxon>
        <taxon>Metazoa</taxon>
        <taxon>Chordata</taxon>
        <taxon>Craniata</taxon>
        <taxon>Vertebrata</taxon>
        <taxon>Euteleostomi</taxon>
        <taxon>Actinopterygii</taxon>
        <taxon>Neopterygii</taxon>
        <taxon>Teleostei</taxon>
        <taxon>Neoteleostei</taxon>
        <taxon>Acanthomorphata</taxon>
        <taxon>Gobiaria</taxon>
        <taxon>Gobiiformes</taxon>
        <taxon>Gobioidei</taxon>
        <taxon>Gobiidae</taxon>
        <taxon>Oxudercinae</taxon>
        <taxon>Periophthalmus</taxon>
    </lineage>
</organism>
<dbReference type="SMART" id="SM00110">
    <property type="entry name" value="C1Q"/>
    <property type="match status" value="1"/>
</dbReference>
<keyword evidence="3" id="KW-0272">Extracellular matrix</keyword>
<dbReference type="Ensembl" id="ENSPMGT00000020582.1">
    <property type="protein sequence ID" value="ENSPMGP00000019306.1"/>
    <property type="gene ID" value="ENSPMGG00000015691.1"/>
</dbReference>
<dbReference type="Gene3D" id="2.60.120.40">
    <property type="match status" value="1"/>
</dbReference>
<accession>A0A3B4ASI7</accession>
<evidence type="ECO:0000256" key="3">
    <source>
        <dbReference type="ARBA" id="ARBA00022530"/>
    </source>
</evidence>
<feature type="domain" description="C1q" evidence="7">
    <location>
        <begin position="123"/>
        <end position="259"/>
    </location>
</feature>
<reference evidence="8" key="1">
    <citation type="submission" date="2025-08" db="UniProtKB">
        <authorList>
            <consortium name="Ensembl"/>
        </authorList>
    </citation>
    <scope>IDENTIFICATION</scope>
</reference>
<dbReference type="STRING" id="409849.ENSPMGP00000019306"/>
<sequence length="272" mass="28279">MLFPVVFSQSSFPSSNSRGGVTLDSSPLVCGQSGPGATGPLGPPGEDGPDGRDGRRGAKGGKSGSPGNQGKPGVKGRKGAIGKTGPAGPGGPRGAPGQTGKRGAKGESGDEGEPGAPGGCNCGPSARSAFSVALTKSSPTEHRPIHFRHILLNEGNHYNASTGKFVCVIPGVYYFSYDVTVGQRHLALGLVHNDQFKTRTFDTNSGNYDVASGSVVVQLQRSDEVWLQVYNSGHNGLFFDPFWADSTFTGFLLYADNDYLTAAERKANKNST</sequence>
<dbReference type="Pfam" id="PF00386">
    <property type="entry name" value="C1q"/>
    <property type="match status" value="1"/>
</dbReference>
<dbReference type="AlphaFoldDB" id="A0A3B4ASI7"/>
<feature type="compositionally biased region" description="Low complexity" evidence="6">
    <location>
        <begin position="1"/>
        <end position="17"/>
    </location>
</feature>
<reference evidence="8" key="2">
    <citation type="submission" date="2025-09" db="UniProtKB">
        <authorList>
            <consortium name="Ensembl"/>
        </authorList>
    </citation>
    <scope>IDENTIFICATION</scope>
</reference>
<evidence type="ECO:0000259" key="7">
    <source>
        <dbReference type="PROSITE" id="PS50871"/>
    </source>
</evidence>
<keyword evidence="2" id="KW-0964">Secreted</keyword>
<evidence type="ECO:0000256" key="2">
    <source>
        <dbReference type="ARBA" id="ARBA00022525"/>
    </source>
</evidence>
<comment type="subcellular location">
    <subcellularLocation>
        <location evidence="1">Secreted</location>
        <location evidence="1">Extracellular space</location>
        <location evidence="1">Extracellular matrix</location>
    </subcellularLocation>
</comment>
<dbReference type="PANTHER" id="PTHR15427">
    <property type="entry name" value="EMILIN ELASTIN MICROFIBRIL INTERFACE-LOCATED PROTEIN ELASTIN MICROFIBRIL INTERFACER"/>
    <property type="match status" value="1"/>
</dbReference>
<dbReference type="Pfam" id="PF01391">
    <property type="entry name" value="Collagen"/>
    <property type="match status" value="1"/>
</dbReference>
<dbReference type="FunFam" id="2.60.120.40:FF:000001">
    <property type="entry name" value="Complement C1q B chain"/>
    <property type="match status" value="1"/>
</dbReference>
<evidence type="ECO:0000313" key="9">
    <source>
        <dbReference type="Proteomes" id="UP000261520"/>
    </source>
</evidence>
<evidence type="ECO:0000256" key="4">
    <source>
        <dbReference type="ARBA" id="ARBA00022729"/>
    </source>
</evidence>
<keyword evidence="9" id="KW-1185">Reference proteome</keyword>
<dbReference type="PROSITE" id="PS50871">
    <property type="entry name" value="C1Q"/>
    <property type="match status" value="1"/>
</dbReference>
<evidence type="ECO:0000313" key="8">
    <source>
        <dbReference type="Ensembl" id="ENSPMGP00000019306.1"/>
    </source>
</evidence>
<keyword evidence="5" id="KW-0176">Collagen</keyword>
<evidence type="ECO:0000256" key="1">
    <source>
        <dbReference type="ARBA" id="ARBA00004498"/>
    </source>
</evidence>
<dbReference type="InterPro" id="IPR001073">
    <property type="entry name" value="C1q_dom"/>
</dbReference>
<evidence type="ECO:0000256" key="5">
    <source>
        <dbReference type="ARBA" id="ARBA00023119"/>
    </source>
</evidence>
<dbReference type="GO" id="GO:0005581">
    <property type="term" value="C:collagen trimer"/>
    <property type="evidence" value="ECO:0007669"/>
    <property type="project" value="UniProtKB-KW"/>
</dbReference>